<evidence type="ECO:0000256" key="3">
    <source>
        <dbReference type="ARBA" id="ARBA00022475"/>
    </source>
</evidence>
<evidence type="ECO:0000256" key="1">
    <source>
        <dbReference type="ARBA" id="ARBA00004236"/>
    </source>
</evidence>
<sequence length="518" mass="55978">MPIKQPRHLTNPRHALHPQPSCPHPAQDQPSRLSLFLRHPPLTGHPGTPAPERRERMDKSGTTADDIERGDYEHYRTGTVWTATAHIVTAVIGSGVLALAWSVAQLGWVAGPLALAGFACVTYYTSTLLANAYRAPHPVTGARNRTYMDAVRSYLSPREVFMCGIAQYVNLWGTMVGYTITATISMVQSDCFHRNGRDAHCDTSGTVLMLAFSVVQVVLSQFPGLEHITWLSVVAAIMSFAYSFIGLGLSVGQSVSHGGDLGGRIQGAEAVSSAKKLWNVLLALGNIAFAYTFAEVLIEIQDTLRSPPPENKTMKKAAAFGIGATTIFYISVGCAGYAAFGSNAPGNILTANGLGPFWIVDIANMCLILHLIGAYQVYAQPIFASVERYAASRWPEAKFINSAYRVSIPLIQRGSVTVAPSKIVLRIVIVVATTVVAMMIPFFNAVLGLLGAFSFWPLTVYFPISMHIAQEKINKGTKWYLLQGLSMVCLMISVAVGIGSVTDIVDSLKASNPFRIAN</sequence>
<evidence type="ECO:0000256" key="2">
    <source>
        <dbReference type="ARBA" id="ARBA00022448"/>
    </source>
</evidence>
<evidence type="ECO:0000256" key="6">
    <source>
        <dbReference type="ARBA" id="ARBA00022970"/>
    </source>
</evidence>
<keyword evidence="2" id="KW-0813">Transport</keyword>
<dbReference type="InterPro" id="IPR013057">
    <property type="entry name" value="AA_transpt_TM"/>
</dbReference>
<keyword evidence="7 11" id="KW-1133">Transmembrane helix</keyword>
<feature type="compositionally biased region" description="Basic residues" evidence="10">
    <location>
        <begin position="1"/>
        <end position="16"/>
    </location>
</feature>
<gene>
    <name evidence="13" type="primary">ga08860</name>
    <name evidence="13" type="ORF">PR202_ga08860</name>
</gene>
<reference evidence="13" key="2">
    <citation type="submission" date="2021-12" db="EMBL/GenBank/DDBJ databases">
        <title>Resequencing data analysis of finger millet.</title>
        <authorList>
            <person name="Hatakeyama M."/>
            <person name="Aluri S."/>
            <person name="Balachadran M.T."/>
            <person name="Sivarajan S.R."/>
            <person name="Poveda L."/>
            <person name="Shimizu-Inatsugi R."/>
            <person name="Schlapbach R."/>
            <person name="Sreeman S.M."/>
            <person name="Shimizu K.K."/>
        </authorList>
    </citation>
    <scope>NUCLEOTIDE SEQUENCE</scope>
</reference>
<evidence type="ECO:0000256" key="9">
    <source>
        <dbReference type="ARBA" id="ARBA00061463"/>
    </source>
</evidence>
<feature type="domain" description="Amino acid transporter transmembrane" evidence="12">
    <location>
        <begin position="76"/>
        <end position="502"/>
    </location>
</feature>
<evidence type="ECO:0000259" key="12">
    <source>
        <dbReference type="Pfam" id="PF01490"/>
    </source>
</evidence>
<feature type="transmembrane region" description="Helical" evidence="11">
    <location>
        <begin position="79"/>
        <end position="100"/>
    </location>
</feature>
<reference evidence="13" key="1">
    <citation type="journal article" date="2018" name="DNA Res.">
        <title>Multiple hybrid de novo genome assembly of finger millet, an orphan allotetraploid crop.</title>
        <authorList>
            <person name="Hatakeyama M."/>
            <person name="Aluri S."/>
            <person name="Balachadran M.T."/>
            <person name="Sivarajan S.R."/>
            <person name="Patrignani A."/>
            <person name="Gruter S."/>
            <person name="Poveda L."/>
            <person name="Shimizu-Inatsugi R."/>
            <person name="Baeten J."/>
            <person name="Francoijs K.J."/>
            <person name="Nataraja K.N."/>
            <person name="Reddy Y.A.N."/>
            <person name="Phadnis S."/>
            <person name="Ravikumar R.L."/>
            <person name="Schlapbach R."/>
            <person name="Sreeman S.M."/>
            <person name="Shimizu K.K."/>
        </authorList>
    </citation>
    <scope>NUCLEOTIDE SEQUENCE</scope>
</reference>
<feature type="transmembrane region" description="Helical" evidence="11">
    <location>
        <begin position="423"/>
        <end position="443"/>
    </location>
</feature>
<feature type="transmembrane region" description="Helical" evidence="11">
    <location>
        <begin position="358"/>
        <end position="378"/>
    </location>
</feature>
<keyword evidence="14" id="KW-1185">Reference proteome</keyword>
<protein>
    <recommendedName>
        <fullName evidence="12">Amino acid transporter transmembrane domain-containing protein</fullName>
    </recommendedName>
</protein>
<evidence type="ECO:0000256" key="10">
    <source>
        <dbReference type="SAM" id="MobiDB-lite"/>
    </source>
</evidence>
<comment type="caution">
    <text evidence="13">The sequence shown here is derived from an EMBL/GenBank/DDBJ whole genome shotgun (WGS) entry which is preliminary data.</text>
</comment>
<dbReference type="EMBL" id="BQKI01000004">
    <property type="protein sequence ID" value="GJM92387.1"/>
    <property type="molecule type" value="Genomic_DNA"/>
</dbReference>
<keyword evidence="6" id="KW-0029">Amino-acid transport</keyword>
<proteinExistence type="inferred from homology"/>
<keyword evidence="4 11" id="KW-0812">Transmembrane</keyword>
<evidence type="ECO:0000256" key="8">
    <source>
        <dbReference type="ARBA" id="ARBA00023136"/>
    </source>
</evidence>
<organism evidence="13 14">
    <name type="scientific">Eleusine coracana subsp. coracana</name>
    <dbReference type="NCBI Taxonomy" id="191504"/>
    <lineage>
        <taxon>Eukaryota</taxon>
        <taxon>Viridiplantae</taxon>
        <taxon>Streptophyta</taxon>
        <taxon>Embryophyta</taxon>
        <taxon>Tracheophyta</taxon>
        <taxon>Spermatophyta</taxon>
        <taxon>Magnoliopsida</taxon>
        <taxon>Liliopsida</taxon>
        <taxon>Poales</taxon>
        <taxon>Poaceae</taxon>
        <taxon>PACMAD clade</taxon>
        <taxon>Chloridoideae</taxon>
        <taxon>Cynodonteae</taxon>
        <taxon>Eleusininae</taxon>
        <taxon>Eleusine</taxon>
    </lineage>
</organism>
<feature type="transmembrane region" description="Helical" evidence="11">
    <location>
        <begin position="480"/>
        <end position="501"/>
    </location>
</feature>
<dbReference type="Proteomes" id="UP001054889">
    <property type="component" value="Unassembled WGS sequence"/>
</dbReference>
<comment type="similarity">
    <text evidence="9">Belongs to the amino acid/polyamine transporter 2 family. Amino acid/auxin permease (AAAP) (TC 2.A.18.2) subfamily.</text>
</comment>
<dbReference type="GO" id="GO:0006865">
    <property type="term" value="P:amino acid transport"/>
    <property type="evidence" value="ECO:0007669"/>
    <property type="project" value="UniProtKB-KW"/>
</dbReference>
<evidence type="ECO:0000313" key="13">
    <source>
        <dbReference type="EMBL" id="GJM92387.1"/>
    </source>
</evidence>
<evidence type="ECO:0000256" key="7">
    <source>
        <dbReference type="ARBA" id="ARBA00022989"/>
    </source>
</evidence>
<evidence type="ECO:0000256" key="11">
    <source>
        <dbReference type="SAM" id="Phobius"/>
    </source>
</evidence>
<name>A0AAV5C2E5_ELECO</name>
<comment type="subcellular location">
    <subcellularLocation>
        <location evidence="1">Cell membrane</location>
    </subcellularLocation>
</comment>
<evidence type="ECO:0000256" key="4">
    <source>
        <dbReference type="ARBA" id="ARBA00022692"/>
    </source>
</evidence>
<evidence type="ECO:0000313" key="14">
    <source>
        <dbReference type="Proteomes" id="UP001054889"/>
    </source>
</evidence>
<dbReference type="GO" id="GO:0005886">
    <property type="term" value="C:plasma membrane"/>
    <property type="evidence" value="ECO:0007669"/>
    <property type="project" value="UniProtKB-SubCell"/>
</dbReference>
<accession>A0AAV5C2E5</accession>
<dbReference type="GO" id="GO:0015293">
    <property type="term" value="F:symporter activity"/>
    <property type="evidence" value="ECO:0007669"/>
    <property type="project" value="UniProtKB-KW"/>
</dbReference>
<dbReference type="Pfam" id="PF01490">
    <property type="entry name" value="Aa_trans"/>
    <property type="match status" value="1"/>
</dbReference>
<feature type="transmembrane region" description="Helical" evidence="11">
    <location>
        <begin position="106"/>
        <end position="124"/>
    </location>
</feature>
<feature type="transmembrane region" description="Helical" evidence="11">
    <location>
        <begin position="318"/>
        <end position="338"/>
    </location>
</feature>
<keyword evidence="8 11" id="KW-0472">Membrane</keyword>
<evidence type="ECO:0000256" key="5">
    <source>
        <dbReference type="ARBA" id="ARBA00022847"/>
    </source>
</evidence>
<dbReference type="PANTHER" id="PTHR48017">
    <property type="entry name" value="OS05G0424000 PROTEIN-RELATED"/>
    <property type="match status" value="1"/>
</dbReference>
<feature type="transmembrane region" description="Helical" evidence="11">
    <location>
        <begin position="228"/>
        <end position="251"/>
    </location>
</feature>
<dbReference type="AlphaFoldDB" id="A0AAV5C2E5"/>
<keyword evidence="5" id="KW-0769">Symport</keyword>
<keyword evidence="3" id="KW-1003">Cell membrane</keyword>
<feature type="region of interest" description="Disordered" evidence="10">
    <location>
        <begin position="1"/>
        <end position="69"/>
    </location>
</feature>
<feature type="transmembrane region" description="Helical" evidence="11">
    <location>
        <begin position="277"/>
        <end position="298"/>
    </location>
</feature>
<feature type="transmembrane region" description="Helical" evidence="11">
    <location>
        <begin position="449"/>
        <end position="468"/>
    </location>
</feature>
<dbReference type="FunFam" id="1.20.1740.10:FF:000055">
    <property type="entry name" value="Amino acid permease 6"/>
    <property type="match status" value="1"/>
</dbReference>